<dbReference type="GeneID" id="4525212"/>
<dbReference type="KEGG" id="ape:APE_0278a"/>
<gene>
    <name evidence="1" type="ordered locus">APE_0278a</name>
</gene>
<accession>Q05E82</accession>
<dbReference type="AlphaFoldDB" id="Q05E82"/>
<name>Q05E82_AERPE</name>
<sequence length="66" mass="7768">MSTEDAVVRVRLPRWIVEEARKRGLGEDAIARAAVKLALLEEILSKHGLEEDDLEWIRMRRRMARR</sequence>
<organism evidence="1 2">
    <name type="scientific">Aeropyrum pernix (strain ATCC 700893 / DSM 11879 / JCM 9820 / NBRC 100138 / K1)</name>
    <dbReference type="NCBI Taxonomy" id="272557"/>
    <lineage>
        <taxon>Archaea</taxon>
        <taxon>Thermoproteota</taxon>
        <taxon>Thermoprotei</taxon>
        <taxon>Desulfurococcales</taxon>
        <taxon>Desulfurococcaceae</taxon>
        <taxon>Aeropyrum</taxon>
    </lineage>
</organism>
<dbReference type="RefSeq" id="WP_010865632.1">
    <property type="nucleotide sequence ID" value="NC_000854.2"/>
</dbReference>
<dbReference type="Proteomes" id="UP000002518">
    <property type="component" value="Chromosome"/>
</dbReference>
<protein>
    <submittedName>
        <fullName evidence="1">Uncharacterized protein</fullName>
    </submittedName>
</protein>
<reference evidence="1 2" key="1">
    <citation type="journal article" date="1999" name="DNA Res.">
        <title>Complete genome sequence of an aerobic hyper-thermophilic crenarchaeon, Aeropyrum pernix K1.</title>
        <authorList>
            <person name="Kawarabayasi Y."/>
            <person name="Hino Y."/>
            <person name="Horikawa H."/>
            <person name="Yamazaki S."/>
            <person name="Haikawa Y."/>
            <person name="Jin-no K."/>
            <person name="Takahashi M."/>
            <person name="Sekine M."/>
            <person name="Baba S."/>
            <person name="Ankai A."/>
            <person name="Kosugi H."/>
            <person name="Hosoyama A."/>
            <person name="Fukui S."/>
            <person name="Nagai Y."/>
            <person name="Nishijima K."/>
            <person name="Nakazawa H."/>
            <person name="Takamiya M."/>
            <person name="Masuda S."/>
            <person name="Funahashi T."/>
            <person name="Tanaka T."/>
            <person name="Kudoh Y."/>
            <person name="Yamazaki J."/>
            <person name="Kushida N."/>
            <person name="Oguchi A."/>
            <person name="Aoki K."/>
            <person name="Kubota K."/>
            <person name="Nakamura Y."/>
            <person name="Nomura N."/>
            <person name="Sako Y."/>
            <person name="Kikuchi H."/>
        </authorList>
    </citation>
    <scope>NUCLEOTIDE SEQUENCE [LARGE SCALE GENOMIC DNA]</scope>
    <source>
        <strain evidence="2">ATCC 700893 / DSM 11879 / JCM 9820 / NBRC 100138 / K1</strain>
    </source>
</reference>
<keyword evidence="2" id="KW-1185">Reference proteome</keyword>
<dbReference type="EnsemblBacteria" id="BAF34719">
    <property type="protein sequence ID" value="BAF34719"/>
    <property type="gene ID" value="APE_0278a"/>
</dbReference>
<evidence type="ECO:0000313" key="2">
    <source>
        <dbReference type="Proteomes" id="UP000002518"/>
    </source>
</evidence>
<evidence type="ECO:0000313" key="1">
    <source>
        <dbReference type="EMBL" id="BAF34719.1"/>
    </source>
</evidence>
<dbReference type="EMBL" id="BA000002">
    <property type="protein sequence ID" value="BAF34719.1"/>
    <property type="molecule type" value="Genomic_DNA"/>
</dbReference>
<proteinExistence type="predicted"/>